<dbReference type="Pfam" id="PF00123">
    <property type="entry name" value="Hormone_2"/>
    <property type="match status" value="1"/>
</dbReference>
<evidence type="ECO:0000256" key="1">
    <source>
        <dbReference type="ARBA" id="ARBA00004613"/>
    </source>
</evidence>
<feature type="domain" description="Glucagon / GIP / secretin / VIP family" evidence="5">
    <location>
        <begin position="33"/>
        <end position="55"/>
    </location>
</feature>
<protein>
    <recommendedName>
        <fullName evidence="5">Glucagon / GIP / secretin / VIP family domain-containing protein</fullName>
    </recommendedName>
</protein>
<keyword evidence="7" id="KW-1185">Reference proteome</keyword>
<dbReference type="SMART" id="SM00070">
    <property type="entry name" value="GLUCA"/>
    <property type="match status" value="1"/>
</dbReference>
<evidence type="ECO:0000256" key="3">
    <source>
        <dbReference type="ARBA" id="ARBA00022525"/>
    </source>
</evidence>
<dbReference type="Gene3D" id="6.10.250.590">
    <property type="match status" value="1"/>
</dbReference>
<keyword evidence="4" id="KW-0812">Transmembrane</keyword>
<dbReference type="GO" id="GO:0005576">
    <property type="term" value="C:extracellular region"/>
    <property type="evidence" value="ECO:0007669"/>
    <property type="project" value="UniProtKB-SubCell"/>
</dbReference>
<evidence type="ECO:0000256" key="4">
    <source>
        <dbReference type="SAM" id="Phobius"/>
    </source>
</evidence>
<evidence type="ECO:0000313" key="6">
    <source>
        <dbReference type="Ensembl" id="ENSSFAP00005049101.1"/>
    </source>
</evidence>
<organism evidence="6 7">
    <name type="scientific">Salarias fasciatus</name>
    <name type="common">Jewelled blenny</name>
    <name type="synonym">Blennius fasciatus</name>
    <dbReference type="NCBI Taxonomy" id="181472"/>
    <lineage>
        <taxon>Eukaryota</taxon>
        <taxon>Metazoa</taxon>
        <taxon>Chordata</taxon>
        <taxon>Craniata</taxon>
        <taxon>Vertebrata</taxon>
        <taxon>Euteleostomi</taxon>
        <taxon>Actinopterygii</taxon>
        <taxon>Neopterygii</taxon>
        <taxon>Teleostei</taxon>
        <taxon>Neoteleostei</taxon>
        <taxon>Acanthomorphata</taxon>
        <taxon>Ovalentaria</taxon>
        <taxon>Blenniimorphae</taxon>
        <taxon>Blenniiformes</taxon>
        <taxon>Blennioidei</taxon>
        <taxon>Blenniidae</taxon>
        <taxon>Salariinae</taxon>
        <taxon>Salarias</taxon>
    </lineage>
</organism>
<comment type="similarity">
    <text evidence="2">Belongs to the glucagon family.</text>
</comment>
<reference evidence="6" key="2">
    <citation type="submission" date="2025-08" db="UniProtKB">
        <authorList>
            <consortium name="Ensembl"/>
        </authorList>
    </citation>
    <scope>IDENTIFICATION</scope>
</reference>
<dbReference type="AlphaFoldDB" id="A0A672J4I2"/>
<evidence type="ECO:0000259" key="5">
    <source>
        <dbReference type="PROSITE" id="PS00260"/>
    </source>
</evidence>
<dbReference type="InterPro" id="IPR000532">
    <property type="entry name" value="Glucagon_GIP_secretin_VIP"/>
</dbReference>
<accession>A0A672J4I2</accession>
<keyword evidence="3" id="KW-0964">Secreted</keyword>
<sequence length="105" mass="12506">KSTQFFILVQIHFWWRSFQMENGQRITEHFKRHSDGTFTSDLTGSLDKGKAKNFVEWLASDCESEKYGNKDNLTPLRYICIALFINQVLFTPVYLCFLFNFLFYL</sequence>
<keyword evidence="4" id="KW-1133">Transmembrane helix</keyword>
<proteinExistence type="inferred from homology"/>
<name>A0A672J4I2_SALFA</name>
<dbReference type="InParanoid" id="A0A672J4I2"/>
<reference evidence="6" key="3">
    <citation type="submission" date="2025-09" db="UniProtKB">
        <authorList>
            <consortium name="Ensembl"/>
        </authorList>
    </citation>
    <scope>IDENTIFICATION</scope>
</reference>
<dbReference type="GO" id="GO:0005179">
    <property type="term" value="F:hormone activity"/>
    <property type="evidence" value="ECO:0007669"/>
    <property type="project" value="InterPro"/>
</dbReference>
<evidence type="ECO:0000313" key="7">
    <source>
        <dbReference type="Proteomes" id="UP000472267"/>
    </source>
</evidence>
<dbReference type="PROSITE" id="PS00260">
    <property type="entry name" value="GLUCAGON"/>
    <property type="match status" value="1"/>
</dbReference>
<comment type="subcellular location">
    <subcellularLocation>
        <location evidence="1">Secreted</location>
    </subcellularLocation>
</comment>
<keyword evidence="4" id="KW-0472">Membrane</keyword>
<evidence type="ECO:0000256" key="2">
    <source>
        <dbReference type="ARBA" id="ARBA00008369"/>
    </source>
</evidence>
<reference evidence="6" key="1">
    <citation type="submission" date="2019-06" db="EMBL/GenBank/DDBJ databases">
        <authorList>
            <consortium name="Wellcome Sanger Institute Data Sharing"/>
        </authorList>
    </citation>
    <scope>NUCLEOTIDE SEQUENCE [LARGE SCALE GENOMIC DNA]</scope>
</reference>
<feature type="transmembrane region" description="Helical" evidence="4">
    <location>
        <begin position="76"/>
        <end position="103"/>
    </location>
</feature>
<dbReference type="Proteomes" id="UP000472267">
    <property type="component" value="Chromosome 20"/>
</dbReference>
<dbReference type="Ensembl" id="ENSSFAT00005050720.1">
    <property type="protein sequence ID" value="ENSSFAP00005049101.1"/>
    <property type="gene ID" value="ENSSFAG00005023761.1"/>
</dbReference>